<dbReference type="SUPFAM" id="SSF51445">
    <property type="entry name" value="(Trans)glycosidases"/>
    <property type="match status" value="1"/>
</dbReference>
<dbReference type="Proteomes" id="UP001642409">
    <property type="component" value="Unassembled WGS sequence"/>
</dbReference>
<comment type="caution">
    <text evidence="16">The sequence shown here is derived from an EMBL/GenBank/DDBJ whole genome shotgun (WGS) entry which is preliminary data.</text>
</comment>
<dbReference type="EC" id="3.2.1.1" evidence="4"/>
<feature type="disulfide bond" evidence="13">
    <location>
        <begin position="36"/>
        <end position="43"/>
    </location>
</feature>
<reference evidence="16" key="1">
    <citation type="submission" date="2023-06" db="EMBL/GenBank/DDBJ databases">
        <authorList>
            <person name="Kurt Z."/>
        </authorList>
    </citation>
    <scope>NUCLEOTIDE SEQUENCE</scope>
</reference>
<proteinExistence type="inferred from homology"/>
<dbReference type="Gene3D" id="3.20.20.80">
    <property type="entry name" value="Glycosidases"/>
    <property type="match status" value="1"/>
</dbReference>
<dbReference type="InterPro" id="IPR013780">
    <property type="entry name" value="Glyco_hydro_b"/>
</dbReference>
<dbReference type="GO" id="GO:0005509">
    <property type="term" value="F:calcium ion binding"/>
    <property type="evidence" value="ECO:0007669"/>
    <property type="project" value="InterPro"/>
</dbReference>
<dbReference type="PIRSF" id="PIRSF001024">
    <property type="entry name" value="Alph-amyl_fung"/>
    <property type="match status" value="1"/>
</dbReference>
<evidence type="ECO:0000313" key="17">
    <source>
        <dbReference type="EMBL" id="CAL6007164.1"/>
    </source>
</evidence>
<evidence type="ECO:0000256" key="1">
    <source>
        <dbReference type="ARBA" id="ARBA00000548"/>
    </source>
</evidence>
<protein>
    <recommendedName>
        <fullName evidence="4">alpha-amylase</fullName>
        <ecNumber evidence="4">3.2.1.1</ecNumber>
    </recommendedName>
</protein>
<organism evidence="16">
    <name type="scientific">Hexamita inflata</name>
    <dbReference type="NCBI Taxonomy" id="28002"/>
    <lineage>
        <taxon>Eukaryota</taxon>
        <taxon>Metamonada</taxon>
        <taxon>Diplomonadida</taxon>
        <taxon>Hexamitidae</taxon>
        <taxon>Hexamitinae</taxon>
        <taxon>Hexamita</taxon>
    </lineage>
</organism>
<dbReference type="PANTHER" id="PTHR10357:SF215">
    <property type="entry name" value="ALPHA-AMYLASE 1"/>
    <property type="match status" value="1"/>
</dbReference>
<evidence type="ECO:0000256" key="9">
    <source>
        <dbReference type="ARBA" id="ARBA00023277"/>
    </source>
</evidence>
<dbReference type="Pfam" id="PF00128">
    <property type="entry name" value="Alpha-amylase"/>
    <property type="match status" value="1"/>
</dbReference>
<evidence type="ECO:0000256" key="3">
    <source>
        <dbReference type="ARBA" id="ARBA00008061"/>
    </source>
</evidence>
<dbReference type="InterPro" id="IPR013777">
    <property type="entry name" value="A-amylase-like"/>
</dbReference>
<dbReference type="AlphaFoldDB" id="A0AA86QA84"/>
<comment type="similarity">
    <text evidence="3">Belongs to the glycosyl hydrolase 13 family.</text>
</comment>
<dbReference type="EMBL" id="CAXDID020000055">
    <property type="protein sequence ID" value="CAL6007164.1"/>
    <property type="molecule type" value="Genomic_DNA"/>
</dbReference>
<evidence type="ECO:0000256" key="13">
    <source>
        <dbReference type="PIRSR" id="PIRSR001024-4"/>
    </source>
</evidence>
<feature type="active site" description="Nucleophile" evidence="11">
    <location>
        <position position="203"/>
    </location>
</feature>
<name>A0AA86QA84_9EUKA</name>
<keyword evidence="6" id="KW-0732">Signal</keyword>
<evidence type="ECO:0000256" key="2">
    <source>
        <dbReference type="ARBA" id="ARBA00001913"/>
    </source>
</evidence>
<dbReference type="InterPro" id="IPR006047">
    <property type="entry name" value="GH13_cat_dom"/>
</dbReference>
<dbReference type="EMBL" id="CATOUU010000825">
    <property type="protein sequence ID" value="CAI9951678.1"/>
    <property type="molecule type" value="Genomic_DNA"/>
</dbReference>
<dbReference type="GO" id="GO:0005975">
    <property type="term" value="P:carbohydrate metabolic process"/>
    <property type="evidence" value="ECO:0007669"/>
    <property type="project" value="InterPro"/>
</dbReference>
<evidence type="ECO:0000256" key="12">
    <source>
        <dbReference type="PIRSR" id="PIRSR001024-2"/>
    </source>
</evidence>
<dbReference type="SMART" id="SM00642">
    <property type="entry name" value="Aamy"/>
    <property type="match status" value="1"/>
</dbReference>
<keyword evidence="8" id="KW-0106">Calcium</keyword>
<evidence type="ECO:0000259" key="15">
    <source>
        <dbReference type="SMART" id="SM00642"/>
    </source>
</evidence>
<evidence type="ECO:0000313" key="18">
    <source>
        <dbReference type="Proteomes" id="UP001642409"/>
    </source>
</evidence>
<feature type="binding site" evidence="14">
    <location>
        <position position="297"/>
    </location>
    <ligand>
        <name>substrate</name>
    </ligand>
</feature>
<keyword evidence="13" id="KW-1015">Disulfide bond</keyword>
<feature type="site" description="Transition state stabilizer" evidence="12">
    <location>
        <position position="297"/>
    </location>
</feature>
<feature type="binding site" evidence="14">
    <location>
        <position position="201"/>
    </location>
    <ligand>
        <name>substrate</name>
    </ligand>
</feature>
<sequence>MIFLLALNYPAAKEWRKRRVYQLMTDRFAAENEVACKDLRSYCGGTWKALTSKLDYIAELGYNAIWISPHVEQADNSTGSYHGYWNSDFFAPNPYFGTDDDLKEMIAEAHKRDIWVLSDMIFNHVGNCKGGYYDLTCQVTFPLDEHYHKTCDIHNWEDEQEVMNCRLAGLPDLNQSVPYVTEKLLEWSTRTIEYYGFDGFRIDTVKHVPHDFWKKFNKVAPWYSIGEVYDIENYNNIKAFTAPDEVYTAFNYPFYKGLSDVMTRGNTMWDVSRWFHMAQDTFGDRVRDMGIFIDNHDQARFLEIATMTYGAPTALIMLDNALALLHTWIGIPYLYYGTEQDMMGNQDPDCRRPLWQYGGYNTESERYQLIKKLNALRAKMPFDTLDQAEGEWSDHIYTFMRGDRVLSVISNGQSSIKVQSRFPANARVCDYLEPSHCVNVGSGGAFDVVLNNNKPRIFVKESDL</sequence>
<keyword evidence="18" id="KW-1185">Reference proteome</keyword>
<evidence type="ECO:0000256" key="8">
    <source>
        <dbReference type="ARBA" id="ARBA00022837"/>
    </source>
</evidence>
<comment type="catalytic activity">
    <reaction evidence="1">
        <text>Endohydrolysis of (1-&gt;4)-alpha-D-glucosidic linkages in polysaccharides containing three or more (1-&gt;4)-alpha-linked D-glucose units.</text>
        <dbReference type="EC" id="3.2.1.1"/>
    </reaction>
</comment>
<keyword evidence="7" id="KW-0378">Hydrolase</keyword>
<dbReference type="InterPro" id="IPR017853">
    <property type="entry name" value="GH"/>
</dbReference>
<comment type="cofactor">
    <cofactor evidence="2">
        <name>Ca(2+)</name>
        <dbReference type="ChEBI" id="CHEBI:29108"/>
    </cofactor>
</comment>
<evidence type="ECO:0000256" key="7">
    <source>
        <dbReference type="ARBA" id="ARBA00022801"/>
    </source>
</evidence>
<dbReference type="PANTHER" id="PTHR10357">
    <property type="entry name" value="ALPHA-AMYLASE FAMILY MEMBER"/>
    <property type="match status" value="1"/>
</dbReference>
<gene>
    <name evidence="17" type="ORF">HINF_LOCUS20505</name>
    <name evidence="16" type="ORF">HINF_LOCUS39323</name>
</gene>
<feature type="binding site" evidence="14">
    <location>
        <position position="351"/>
    </location>
    <ligand>
        <name>substrate</name>
    </ligand>
</feature>
<evidence type="ECO:0000256" key="10">
    <source>
        <dbReference type="ARBA" id="ARBA00023295"/>
    </source>
</evidence>
<feature type="binding site" evidence="14">
    <location>
        <position position="85"/>
    </location>
    <ligand>
        <name>substrate</name>
    </ligand>
</feature>
<evidence type="ECO:0000313" key="16">
    <source>
        <dbReference type="EMBL" id="CAI9951678.1"/>
    </source>
</evidence>
<evidence type="ECO:0000256" key="6">
    <source>
        <dbReference type="ARBA" id="ARBA00022729"/>
    </source>
</evidence>
<evidence type="ECO:0000256" key="4">
    <source>
        <dbReference type="ARBA" id="ARBA00012595"/>
    </source>
</evidence>
<keyword evidence="10" id="KW-0326">Glycosidase</keyword>
<feature type="binding site" evidence="14">
    <location>
        <position position="124"/>
    </location>
    <ligand>
        <name>substrate</name>
    </ligand>
</feature>
<dbReference type="GO" id="GO:0004556">
    <property type="term" value="F:alpha-amylase activity"/>
    <property type="evidence" value="ECO:0007669"/>
    <property type="project" value="UniProtKB-EC"/>
</dbReference>
<evidence type="ECO:0000256" key="11">
    <source>
        <dbReference type="PIRSR" id="PIRSR001024-1"/>
    </source>
</evidence>
<dbReference type="Gene3D" id="2.60.40.1180">
    <property type="entry name" value="Golgi alpha-mannosidase II"/>
    <property type="match status" value="1"/>
</dbReference>
<reference evidence="17 18" key="2">
    <citation type="submission" date="2024-07" db="EMBL/GenBank/DDBJ databases">
        <authorList>
            <person name="Akdeniz Z."/>
        </authorList>
    </citation>
    <scope>NUCLEOTIDE SEQUENCE [LARGE SCALE GENOMIC DNA]</scope>
</reference>
<keyword evidence="5" id="KW-0479">Metal-binding</keyword>
<evidence type="ECO:0000256" key="14">
    <source>
        <dbReference type="PIRSR" id="PIRSR001024-5"/>
    </source>
</evidence>
<keyword evidence="9" id="KW-0119">Carbohydrate metabolism</keyword>
<evidence type="ECO:0000256" key="5">
    <source>
        <dbReference type="ARBA" id="ARBA00022723"/>
    </source>
</evidence>
<feature type="disulfide bond" evidence="13">
    <location>
        <begin position="151"/>
        <end position="165"/>
    </location>
</feature>
<feature type="domain" description="Glycosyl hydrolase family 13 catalytic" evidence="15">
    <location>
        <begin position="22"/>
        <end position="377"/>
    </location>
</feature>
<accession>A0AA86QA84</accession>
<feature type="active site" description="Nucleophile" evidence="11">
    <location>
        <position position="227"/>
    </location>
</feature>